<dbReference type="SUPFAM" id="SSF53756">
    <property type="entry name" value="UDP-Glycosyltransferase/glycogen phosphorylase"/>
    <property type="match status" value="1"/>
</dbReference>
<evidence type="ECO:0000313" key="3">
    <source>
        <dbReference type="Proteomes" id="UP000729701"/>
    </source>
</evidence>
<evidence type="ECO:0000313" key="2">
    <source>
        <dbReference type="EMBL" id="MBW4670890.1"/>
    </source>
</evidence>
<dbReference type="AlphaFoldDB" id="A0A951UY62"/>
<dbReference type="InterPro" id="IPR001296">
    <property type="entry name" value="Glyco_trans_1"/>
</dbReference>
<organism evidence="2 3">
    <name type="scientific">Cyanomargarita calcarea GSE-NOS-MK-12-04C</name>
    <dbReference type="NCBI Taxonomy" id="2839659"/>
    <lineage>
        <taxon>Bacteria</taxon>
        <taxon>Bacillati</taxon>
        <taxon>Cyanobacteriota</taxon>
        <taxon>Cyanophyceae</taxon>
        <taxon>Nostocales</taxon>
        <taxon>Cyanomargaritaceae</taxon>
        <taxon>Cyanomargarita</taxon>
    </lineage>
</organism>
<comment type="caution">
    <text evidence="2">The sequence shown here is derived from an EMBL/GenBank/DDBJ whole genome shotgun (WGS) entry which is preliminary data.</text>
</comment>
<dbReference type="Proteomes" id="UP000729701">
    <property type="component" value="Unassembled WGS sequence"/>
</dbReference>
<dbReference type="Gene3D" id="3.40.50.2000">
    <property type="entry name" value="Glycogen Phosphorylase B"/>
    <property type="match status" value="2"/>
</dbReference>
<accession>A0A951UY62</accession>
<reference evidence="2" key="1">
    <citation type="submission" date="2021-05" db="EMBL/GenBank/DDBJ databases">
        <authorList>
            <person name="Pietrasiak N."/>
            <person name="Ward R."/>
            <person name="Stajich J.E."/>
            <person name="Kurbessoian T."/>
        </authorList>
    </citation>
    <scope>NUCLEOTIDE SEQUENCE</scope>
    <source>
        <strain evidence="2">GSE-NOS-MK-12-04C</strain>
    </source>
</reference>
<feature type="domain" description="Glycosyl transferase family 1" evidence="1">
    <location>
        <begin position="215"/>
        <end position="359"/>
    </location>
</feature>
<evidence type="ECO:0000259" key="1">
    <source>
        <dbReference type="Pfam" id="PF00534"/>
    </source>
</evidence>
<reference evidence="2" key="2">
    <citation type="journal article" date="2022" name="Microbiol. Resour. Announc.">
        <title>Metagenome Sequencing to Explore Phylogenomics of Terrestrial Cyanobacteria.</title>
        <authorList>
            <person name="Ward R.D."/>
            <person name="Stajich J.E."/>
            <person name="Johansen J.R."/>
            <person name="Huntemann M."/>
            <person name="Clum A."/>
            <person name="Foster B."/>
            <person name="Foster B."/>
            <person name="Roux S."/>
            <person name="Palaniappan K."/>
            <person name="Varghese N."/>
            <person name="Mukherjee S."/>
            <person name="Reddy T.B.K."/>
            <person name="Daum C."/>
            <person name="Copeland A."/>
            <person name="Chen I.A."/>
            <person name="Ivanova N.N."/>
            <person name="Kyrpides N.C."/>
            <person name="Shapiro N."/>
            <person name="Eloe-Fadrosh E.A."/>
            <person name="Pietrasiak N."/>
        </authorList>
    </citation>
    <scope>NUCLEOTIDE SEQUENCE</scope>
    <source>
        <strain evidence="2">GSE-NOS-MK-12-04C</strain>
    </source>
</reference>
<proteinExistence type="predicted"/>
<dbReference type="GO" id="GO:0016757">
    <property type="term" value="F:glycosyltransferase activity"/>
    <property type="evidence" value="ECO:0007669"/>
    <property type="project" value="InterPro"/>
</dbReference>
<name>A0A951UY62_9CYAN</name>
<sequence>MKKLVIIPGACHSLGGTLVTLSLLIEGFRRGNAQEQLCVLVRSNSLMEKYLKEAGLDFCVKIIPADGEDQGQFLERAFAWVSQQPSDWPLLLDNCVWRSFLPIILRATWKLRLQNRSVYHFCHDLALSHNLLGYLARKFTFACLAPRVICNSHFTASHVRSIMPDIRGILYQPVDTEKFNSHSIFNPPPVELERIINSGCRIILTPSRISQPGMVNDKNLRALIPVLAHLKATGHNYHSVIIGEDNSSDRINSRTLLESAKEFGVSDRFTILPPSFAIENYYKYADIVLTLAPREPFGRIVVEAIACGVPVVGSETGGIGEILRHFAPEWIVDPNNPTAAAKAIIDITNNPNTPELLNKARNWVETYCNLTAYAQGMMTITGLTPPPLNDIKLSEAGSAHGNFRKRL</sequence>
<protein>
    <submittedName>
        <fullName evidence="2">Glycosyltransferase</fullName>
    </submittedName>
</protein>
<dbReference type="PANTHER" id="PTHR12526:SF638">
    <property type="entry name" value="SPORE COAT PROTEIN SA"/>
    <property type="match status" value="1"/>
</dbReference>
<dbReference type="PANTHER" id="PTHR12526">
    <property type="entry name" value="GLYCOSYLTRANSFERASE"/>
    <property type="match status" value="1"/>
</dbReference>
<gene>
    <name evidence="2" type="ORF">KME60_26570</name>
</gene>
<dbReference type="EMBL" id="JAHHGZ010000036">
    <property type="protein sequence ID" value="MBW4670890.1"/>
    <property type="molecule type" value="Genomic_DNA"/>
</dbReference>
<dbReference type="CDD" id="cd03801">
    <property type="entry name" value="GT4_PimA-like"/>
    <property type="match status" value="1"/>
</dbReference>
<dbReference type="Pfam" id="PF00534">
    <property type="entry name" value="Glycos_transf_1"/>
    <property type="match status" value="1"/>
</dbReference>